<dbReference type="InterPro" id="IPR051019">
    <property type="entry name" value="VLCFA-Steroid_DH"/>
</dbReference>
<dbReference type="PIRSF" id="PIRSF000126">
    <property type="entry name" value="11-beta-HSD1"/>
    <property type="match status" value="1"/>
</dbReference>
<dbReference type="GO" id="GO:0016491">
    <property type="term" value="F:oxidoreductase activity"/>
    <property type="evidence" value="ECO:0007669"/>
    <property type="project" value="UniProtKB-KW"/>
</dbReference>
<name>W1Q054_AMBTC</name>
<reference evidence="5" key="1">
    <citation type="journal article" date="2013" name="Science">
        <title>The Amborella genome and the evolution of flowering plants.</title>
        <authorList>
            <consortium name="Amborella Genome Project"/>
        </authorList>
    </citation>
    <scope>NUCLEOTIDE SEQUENCE [LARGE SCALE GENOMIC DNA]</scope>
</reference>
<dbReference type="InterPro" id="IPR036291">
    <property type="entry name" value="NAD(P)-bd_dom_sf"/>
</dbReference>
<evidence type="ECO:0000313" key="4">
    <source>
        <dbReference type="EMBL" id="ERN13736.1"/>
    </source>
</evidence>
<dbReference type="Proteomes" id="UP000017836">
    <property type="component" value="Unassembled WGS sequence"/>
</dbReference>
<keyword evidence="3" id="KW-1133">Transmembrane helix</keyword>
<dbReference type="eggNOG" id="ENOG502QRPU">
    <property type="taxonomic scope" value="Eukaryota"/>
</dbReference>
<sequence length="223" mass="24277">MHLLLQLLFFPIVSLFFLLNRPSIFLPSLLILGSFSLYKTLSSLLKWLWAAFLRPPKNLRRSYGPWAIITGPTDGIGKALAFELARNGLNLVMVGRNSLKLSEISAQIEATYGRVVKNVVVDFSADLEAGLERIREGIKGLEIGVLVNNVGVTYPNPTFFDEADPEVVERVIRVNVEGSTGVTKVVMDGMVKRRRGAIVFVGSGAASVAPSFPLVAVYAASKA</sequence>
<proteinExistence type="inferred from homology"/>
<evidence type="ECO:0000256" key="2">
    <source>
        <dbReference type="ARBA" id="ARBA00023002"/>
    </source>
</evidence>
<evidence type="ECO:0000313" key="5">
    <source>
        <dbReference type="Proteomes" id="UP000017836"/>
    </source>
</evidence>
<dbReference type="OMA" id="INISSEX"/>
<dbReference type="PANTHER" id="PTHR43899:SF13">
    <property type="entry name" value="RH59310P"/>
    <property type="match status" value="1"/>
</dbReference>
<keyword evidence="3" id="KW-0472">Membrane</keyword>
<evidence type="ECO:0008006" key="6">
    <source>
        <dbReference type="Google" id="ProtNLM"/>
    </source>
</evidence>
<protein>
    <recommendedName>
        <fullName evidence="6">Very-long-chain 3-oxoacyl-CoA reductase</fullName>
    </recommendedName>
</protein>
<dbReference type="InterPro" id="IPR002347">
    <property type="entry name" value="SDR_fam"/>
</dbReference>
<dbReference type="HOGENOM" id="CLU_010194_38_5_1"/>
<dbReference type="Gramene" id="ERN13736">
    <property type="protein sequence ID" value="ERN13736"/>
    <property type="gene ID" value="AMTR_s00049p00175530"/>
</dbReference>
<feature type="transmembrane region" description="Helical" evidence="3">
    <location>
        <begin position="197"/>
        <end position="220"/>
    </location>
</feature>
<dbReference type="SUPFAM" id="SSF51735">
    <property type="entry name" value="NAD(P)-binding Rossmann-fold domains"/>
    <property type="match status" value="1"/>
</dbReference>
<dbReference type="PRINTS" id="PR00081">
    <property type="entry name" value="GDHRDH"/>
</dbReference>
<feature type="transmembrane region" description="Helical" evidence="3">
    <location>
        <begin position="24"/>
        <end position="52"/>
    </location>
</feature>
<dbReference type="STRING" id="13333.W1Q054"/>
<dbReference type="AlphaFoldDB" id="W1Q054"/>
<keyword evidence="5" id="KW-1185">Reference proteome</keyword>
<gene>
    <name evidence="4" type="ORF">AMTR_s00049p00175530</name>
</gene>
<accession>W1Q054</accession>
<comment type="similarity">
    <text evidence="1">Belongs to the short-chain dehydrogenases/reductases (SDR) family.</text>
</comment>
<dbReference type="Gene3D" id="3.40.50.720">
    <property type="entry name" value="NAD(P)-binding Rossmann-like Domain"/>
    <property type="match status" value="1"/>
</dbReference>
<keyword evidence="3" id="KW-0812">Transmembrane</keyword>
<evidence type="ECO:0000256" key="3">
    <source>
        <dbReference type="SAM" id="Phobius"/>
    </source>
</evidence>
<dbReference type="PANTHER" id="PTHR43899">
    <property type="entry name" value="RH59310P"/>
    <property type="match status" value="1"/>
</dbReference>
<dbReference type="Pfam" id="PF00106">
    <property type="entry name" value="adh_short"/>
    <property type="match status" value="1"/>
</dbReference>
<keyword evidence="2" id="KW-0560">Oxidoreductase</keyword>
<evidence type="ECO:0000256" key="1">
    <source>
        <dbReference type="ARBA" id="ARBA00006484"/>
    </source>
</evidence>
<organism evidence="4 5">
    <name type="scientific">Amborella trichopoda</name>
    <dbReference type="NCBI Taxonomy" id="13333"/>
    <lineage>
        <taxon>Eukaryota</taxon>
        <taxon>Viridiplantae</taxon>
        <taxon>Streptophyta</taxon>
        <taxon>Embryophyta</taxon>
        <taxon>Tracheophyta</taxon>
        <taxon>Spermatophyta</taxon>
        <taxon>Magnoliopsida</taxon>
        <taxon>Amborellales</taxon>
        <taxon>Amborellaceae</taxon>
        <taxon>Amborella</taxon>
    </lineage>
</organism>
<dbReference type="CDD" id="cd05356">
    <property type="entry name" value="17beta-HSD1_like_SDR_c"/>
    <property type="match status" value="1"/>
</dbReference>
<dbReference type="EMBL" id="KI392567">
    <property type="protein sequence ID" value="ERN13736.1"/>
    <property type="molecule type" value="Genomic_DNA"/>
</dbReference>